<keyword evidence="2 3" id="KW-0694">RNA-binding</keyword>
<dbReference type="EMBL" id="CP042906">
    <property type="protein sequence ID" value="QEX16721.1"/>
    <property type="molecule type" value="Genomic_DNA"/>
</dbReference>
<dbReference type="NCBIfam" id="NF003843">
    <property type="entry name" value="PRK05422.1"/>
    <property type="match status" value="1"/>
</dbReference>
<comment type="subcellular location">
    <subcellularLocation>
        <location evidence="3">Cytoplasm</location>
    </subcellularLocation>
    <text evidence="3">The tmRNA-SmpB complex associates with stalled 70S ribosomes.</text>
</comment>
<name>A0A5J6MHY6_9PROT</name>
<reference evidence="5 6" key="1">
    <citation type="submission" date="2019-08" db="EMBL/GenBank/DDBJ databases">
        <title>Hyperibacter terrae gen. nov., sp. nov. and Hyperibacter viscosus sp. nov., two new members in the family Rhodospirillaceae isolated from the rhizosphere of Hypericum perforatum.</title>
        <authorList>
            <person name="Noviana Z."/>
        </authorList>
    </citation>
    <scope>NUCLEOTIDE SEQUENCE [LARGE SCALE GENOMIC DNA]</scope>
    <source>
        <strain evidence="5 6">R5913</strain>
    </source>
</reference>
<dbReference type="PANTHER" id="PTHR30308">
    <property type="entry name" value="TMRNA-BINDING COMPONENT OF TRANS-TRANSLATION TAGGING COMPLEX"/>
    <property type="match status" value="1"/>
</dbReference>
<keyword evidence="6" id="KW-1185">Reference proteome</keyword>
<dbReference type="CDD" id="cd09294">
    <property type="entry name" value="SmpB"/>
    <property type="match status" value="1"/>
</dbReference>
<sequence>MARDPDTQRFAAQNRKARHDYFIEDTLEAGMMLLGTEVKSLRTGRASIAEAFAVEKDGALWLVNAFIPEYESASRFNHLPRRARKLLVRKREMSRLLGSITRDGMTLIPLAIYFNDRGIAKLQLGLAKGKKKVDKRESIKERDWKRDKAREMRNRNR</sequence>
<evidence type="ECO:0000313" key="5">
    <source>
        <dbReference type="EMBL" id="QEX16721.1"/>
    </source>
</evidence>
<dbReference type="SUPFAM" id="SSF74982">
    <property type="entry name" value="Small protein B (SmpB)"/>
    <property type="match status" value="1"/>
</dbReference>
<comment type="function">
    <text evidence="3">Required for rescue of stalled ribosomes mediated by trans-translation. Binds to transfer-messenger RNA (tmRNA), required for stable association of tmRNA with ribosomes. tmRNA and SmpB together mimic tRNA shape, replacing the anticodon stem-loop with SmpB. tmRNA is encoded by the ssrA gene; the 2 termini fold to resemble tRNA(Ala) and it encodes a 'tag peptide', a short internal open reading frame. During trans-translation Ala-aminoacylated tmRNA acts like a tRNA, entering the A-site of stalled ribosomes, displacing the stalled mRNA. The ribosome then switches to translate the ORF on the tmRNA; the nascent peptide is terminated with the 'tag peptide' encoded by the tmRNA and targeted for degradation. The ribosome is freed to recommence translation, which seems to be the essential function of trans-translation.</text>
</comment>
<dbReference type="KEGG" id="htq:FRZ44_20160"/>
<proteinExistence type="inferred from homology"/>
<dbReference type="NCBIfam" id="TIGR00086">
    <property type="entry name" value="smpB"/>
    <property type="match status" value="1"/>
</dbReference>
<keyword evidence="1 3" id="KW-0963">Cytoplasm</keyword>
<evidence type="ECO:0000256" key="4">
    <source>
        <dbReference type="SAM" id="MobiDB-lite"/>
    </source>
</evidence>
<comment type="similarity">
    <text evidence="3">Belongs to the SmpB family.</text>
</comment>
<evidence type="ECO:0000256" key="1">
    <source>
        <dbReference type="ARBA" id="ARBA00022490"/>
    </source>
</evidence>
<dbReference type="Pfam" id="PF01668">
    <property type="entry name" value="SmpB"/>
    <property type="match status" value="1"/>
</dbReference>
<dbReference type="PROSITE" id="PS01317">
    <property type="entry name" value="SSRP"/>
    <property type="match status" value="1"/>
</dbReference>
<dbReference type="Proteomes" id="UP000326202">
    <property type="component" value="Chromosome"/>
</dbReference>
<dbReference type="GO" id="GO:0003723">
    <property type="term" value="F:RNA binding"/>
    <property type="evidence" value="ECO:0007669"/>
    <property type="project" value="UniProtKB-UniRule"/>
</dbReference>
<dbReference type="RefSeq" id="WP_151177042.1">
    <property type="nucleotide sequence ID" value="NZ_CP042906.1"/>
</dbReference>
<dbReference type="OrthoDB" id="9805462at2"/>
<dbReference type="Gene3D" id="2.40.280.10">
    <property type="match status" value="1"/>
</dbReference>
<dbReference type="HAMAP" id="MF_00023">
    <property type="entry name" value="SmpB"/>
    <property type="match status" value="1"/>
</dbReference>
<evidence type="ECO:0000313" key="6">
    <source>
        <dbReference type="Proteomes" id="UP000326202"/>
    </source>
</evidence>
<evidence type="ECO:0000256" key="2">
    <source>
        <dbReference type="ARBA" id="ARBA00022884"/>
    </source>
</evidence>
<dbReference type="GO" id="GO:0070930">
    <property type="term" value="P:trans-translation-dependent protein tagging"/>
    <property type="evidence" value="ECO:0007669"/>
    <property type="project" value="TreeGrafter"/>
</dbReference>
<dbReference type="InterPro" id="IPR020081">
    <property type="entry name" value="SsrA-bd_prot_CS"/>
</dbReference>
<gene>
    <name evidence="3 5" type="primary">smpB</name>
    <name evidence="5" type="ORF">FRZ44_20160</name>
</gene>
<protein>
    <recommendedName>
        <fullName evidence="3">SsrA-binding protein</fullName>
    </recommendedName>
    <alternativeName>
        <fullName evidence="3">Small protein B</fullName>
    </alternativeName>
</protein>
<feature type="region of interest" description="Disordered" evidence="4">
    <location>
        <begin position="137"/>
        <end position="157"/>
    </location>
</feature>
<accession>A0A5J6MHY6</accession>
<dbReference type="PANTHER" id="PTHR30308:SF2">
    <property type="entry name" value="SSRA-BINDING PROTEIN"/>
    <property type="match status" value="1"/>
</dbReference>
<dbReference type="GO" id="GO:0070929">
    <property type="term" value="P:trans-translation"/>
    <property type="evidence" value="ECO:0007669"/>
    <property type="project" value="UniProtKB-UniRule"/>
</dbReference>
<dbReference type="InterPro" id="IPR000037">
    <property type="entry name" value="SsrA-bd_prot"/>
</dbReference>
<dbReference type="GO" id="GO:0005829">
    <property type="term" value="C:cytosol"/>
    <property type="evidence" value="ECO:0007669"/>
    <property type="project" value="TreeGrafter"/>
</dbReference>
<dbReference type="AlphaFoldDB" id="A0A5J6MHY6"/>
<evidence type="ECO:0000256" key="3">
    <source>
        <dbReference type="HAMAP-Rule" id="MF_00023"/>
    </source>
</evidence>
<dbReference type="InterPro" id="IPR023620">
    <property type="entry name" value="SmpB"/>
</dbReference>
<organism evidence="5 6">
    <name type="scientific">Hypericibacter terrae</name>
    <dbReference type="NCBI Taxonomy" id="2602015"/>
    <lineage>
        <taxon>Bacteria</taxon>
        <taxon>Pseudomonadati</taxon>
        <taxon>Pseudomonadota</taxon>
        <taxon>Alphaproteobacteria</taxon>
        <taxon>Rhodospirillales</taxon>
        <taxon>Dongiaceae</taxon>
        <taxon>Hypericibacter</taxon>
    </lineage>
</organism>